<feature type="transmembrane region" description="Helical" evidence="5">
    <location>
        <begin position="12"/>
        <end position="30"/>
    </location>
</feature>
<dbReference type="GO" id="GO:0016020">
    <property type="term" value="C:membrane"/>
    <property type="evidence" value="ECO:0007669"/>
    <property type="project" value="UniProtKB-SubCell"/>
</dbReference>
<keyword evidence="4 5" id="KW-0472">Membrane</keyword>
<comment type="subcellular location">
    <subcellularLocation>
        <location evidence="1">Membrane</location>
        <topology evidence="1">Multi-pass membrane protein</topology>
    </subcellularLocation>
</comment>
<dbReference type="PANTHER" id="PTHR43731:SF9">
    <property type="entry name" value="SLR1461 PROTEIN"/>
    <property type="match status" value="1"/>
</dbReference>
<dbReference type="InterPro" id="IPR022764">
    <property type="entry name" value="Peptidase_S54_rhomboid_dom"/>
</dbReference>
<dbReference type="EMBL" id="QEHR01000009">
    <property type="protein sequence ID" value="PVW13346.1"/>
    <property type="molecule type" value="Genomic_DNA"/>
</dbReference>
<feature type="transmembrane region" description="Helical" evidence="5">
    <location>
        <begin position="139"/>
        <end position="158"/>
    </location>
</feature>
<feature type="domain" description="Peptidase S54 rhomboid" evidence="6">
    <location>
        <begin position="53"/>
        <end position="183"/>
    </location>
</feature>
<feature type="transmembrane region" description="Helical" evidence="5">
    <location>
        <begin position="114"/>
        <end position="132"/>
    </location>
</feature>
<proteinExistence type="predicted"/>
<dbReference type="InterPro" id="IPR035952">
    <property type="entry name" value="Rhomboid-like_sf"/>
</dbReference>
<evidence type="ECO:0000256" key="2">
    <source>
        <dbReference type="ARBA" id="ARBA00022692"/>
    </source>
</evidence>
<evidence type="ECO:0000313" key="8">
    <source>
        <dbReference type="Proteomes" id="UP000245962"/>
    </source>
</evidence>
<keyword evidence="7" id="KW-0378">Hydrolase</keyword>
<dbReference type="GO" id="GO:0006508">
    <property type="term" value="P:proteolysis"/>
    <property type="evidence" value="ECO:0007669"/>
    <property type="project" value="UniProtKB-KW"/>
</dbReference>
<name>A0A2U0HWY6_9FLAO</name>
<keyword evidence="8" id="KW-1185">Reference proteome</keyword>
<dbReference type="InterPro" id="IPR050925">
    <property type="entry name" value="Rhomboid_protease_S54"/>
</dbReference>
<dbReference type="Gene3D" id="1.20.1540.10">
    <property type="entry name" value="Rhomboid-like"/>
    <property type="match status" value="1"/>
</dbReference>
<evidence type="ECO:0000256" key="4">
    <source>
        <dbReference type="ARBA" id="ARBA00023136"/>
    </source>
</evidence>
<comment type="caution">
    <text evidence="7">The sequence shown here is derived from an EMBL/GenBank/DDBJ whole genome shotgun (WGS) entry which is preliminary data.</text>
</comment>
<dbReference type="SUPFAM" id="SSF144091">
    <property type="entry name" value="Rhomboid-like"/>
    <property type="match status" value="1"/>
</dbReference>
<feature type="transmembrane region" description="Helical" evidence="5">
    <location>
        <begin position="67"/>
        <end position="85"/>
    </location>
</feature>
<organism evidence="7 8">
    <name type="scientific">Marixanthomonas spongiae</name>
    <dbReference type="NCBI Taxonomy" id="2174845"/>
    <lineage>
        <taxon>Bacteria</taxon>
        <taxon>Pseudomonadati</taxon>
        <taxon>Bacteroidota</taxon>
        <taxon>Flavobacteriia</taxon>
        <taxon>Flavobacteriales</taxon>
        <taxon>Flavobacteriaceae</taxon>
        <taxon>Marixanthomonas</taxon>
    </lineage>
</organism>
<evidence type="ECO:0000259" key="6">
    <source>
        <dbReference type="Pfam" id="PF01694"/>
    </source>
</evidence>
<feature type="transmembrane region" description="Helical" evidence="5">
    <location>
        <begin position="164"/>
        <end position="183"/>
    </location>
</feature>
<accession>A0A2U0HWY6</accession>
<dbReference type="GO" id="GO:0004252">
    <property type="term" value="F:serine-type endopeptidase activity"/>
    <property type="evidence" value="ECO:0007669"/>
    <property type="project" value="InterPro"/>
</dbReference>
<dbReference type="OrthoDB" id="465874at2"/>
<evidence type="ECO:0000256" key="5">
    <source>
        <dbReference type="SAM" id="Phobius"/>
    </source>
</evidence>
<keyword evidence="3 5" id="KW-1133">Transmembrane helix</keyword>
<dbReference type="Pfam" id="PF01694">
    <property type="entry name" value="Rhomboid"/>
    <property type="match status" value="1"/>
</dbReference>
<dbReference type="AlphaFoldDB" id="A0A2U0HWY6"/>
<keyword evidence="7" id="KW-0645">Protease</keyword>
<evidence type="ECO:0000256" key="1">
    <source>
        <dbReference type="ARBA" id="ARBA00004141"/>
    </source>
</evidence>
<gene>
    <name evidence="7" type="ORF">DDV96_13345</name>
</gene>
<evidence type="ECO:0000256" key="3">
    <source>
        <dbReference type="ARBA" id="ARBA00022989"/>
    </source>
</evidence>
<dbReference type="Proteomes" id="UP000245962">
    <property type="component" value="Unassembled WGS sequence"/>
</dbReference>
<feature type="transmembrane region" description="Helical" evidence="5">
    <location>
        <begin position="92"/>
        <end position="108"/>
    </location>
</feature>
<keyword evidence="2 5" id="KW-0812">Transmembrane</keyword>
<protein>
    <submittedName>
        <fullName evidence="7">Rhomboid family intramembrane serine protease</fullName>
    </submittedName>
</protein>
<reference evidence="7 8" key="1">
    <citation type="submission" date="2018-04" db="EMBL/GenBank/DDBJ databases">
        <title>Marixanthomonas spongiae HN-E44 sp. nov., isolated from a marine sponge.</title>
        <authorList>
            <person name="Luo L."/>
            <person name="Zhuang L."/>
        </authorList>
    </citation>
    <scope>NUCLEOTIDE SEQUENCE [LARGE SCALE GENOMIC DNA]</scope>
    <source>
        <strain evidence="7 8">HN-E44</strain>
    </source>
</reference>
<evidence type="ECO:0000313" key="7">
    <source>
        <dbReference type="EMBL" id="PVW13346.1"/>
    </source>
</evidence>
<dbReference type="RefSeq" id="WP_116695269.1">
    <property type="nucleotide sequence ID" value="NZ_QEHR01000009.1"/>
</dbReference>
<dbReference type="PANTHER" id="PTHR43731">
    <property type="entry name" value="RHOMBOID PROTEASE"/>
    <property type="match status" value="1"/>
</dbReference>
<sequence>MFKKEPLSFYPGVIYGPLLFVLSIWIVYWAEIRFGWRFNTYGIYPQRAEGLRGIIFGPFIHGGLQHLFNNSIPLFVLSAALFYFYRNVKWKVLLGGMLLTGLLTWAIGRPSYHIGASGMVYLLASFLFFRGVFSKQYQLVALSLAVVFLYGSLLWYVFPIDTKISWEGHLSGFLVGLVFAFFFKEDPIPTKKYEWQRDDYNPEEDEFLQHFDEDGNFIENRVETETEIETEFGAESELDPETEAEIEKKLTKINYYFRKNPKNDANN</sequence>